<keyword evidence="2" id="KW-1003">Cell membrane</keyword>
<feature type="transmembrane region" description="Helical" evidence="6">
    <location>
        <begin position="12"/>
        <end position="31"/>
    </location>
</feature>
<dbReference type="AlphaFoldDB" id="A0A024P559"/>
<evidence type="ECO:0000256" key="2">
    <source>
        <dbReference type="ARBA" id="ARBA00022475"/>
    </source>
</evidence>
<keyword evidence="5 6" id="KW-0472">Membrane</keyword>
<evidence type="ECO:0000313" key="8">
    <source>
        <dbReference type="Proteomes" id="UP000028868"/>
    </source>
</evidence>
<dbReference type="GO" id="GO:0005886">
    <property type="term" value="C:plasma membrane"/>
    <property type="evidence" value="ECO:0007669"/>
    <property type="project" value="UniProtKB-SubCell"/>
</dbReference>
<evidence type="ECO:0000313" key="7">
    <source>
        <dbReference type="EMBL" id="CDQ23918.1"/>
    </source>
</evidence>
<feature type="transmembrane region" description="Helical" evidence="6">
    <location>
        <begin position="51"/>
        <end position="70"/>
    </location>
</feature>
<evidence type="ECO:0000256" key="4">
    <source>
        <dbReference type="ARBA" id="ARBA00022989"/>
    </source>
</evidence>
<accession>A0A024P559</accession>
<comment type="caution">
    <text evidence="7">The sequence shown here is derived from an EMBL/GenBank/DDBJ whole genome shotgun (WGS) entry which is preliminary data.</text>
</comment>
<dbReference type="Pfam" id="PF02588">
    <property type="entry name" value="YitT_membrane"/>
    <property type="match status" value="1"/>
</dbReference>
<dbReference type="PANTHER" id="PTHR33545:SF5">
    <property type="entry name" value="UPF0750 MEMBRANE PROTEIN YITT"/>
    <property type="match status" value="1"/>
</dbReference>
<evidence type="ECO:0008006" key="9">
    <source>
        <dbReference type="Google" id="ProtNLM"/>
    </source>
</evidence>
<evidence type="ECO:0000256" key="6">
    <source>
        <dbReference type="SAM" id="Phobius"/>
    </source>
</evidence>
<feature type="transmembrane region" description="Helical" evidence="6">
    <location>
        <begin position="171"/>
        <end position="193"/>
    </location>
</feature>
<gene>
    <name evidence="7" type="ORF">BN983_02174</name>
</gene>
<sequence length="198" mass="21228">MKTMVKKGKMIVLGSLILSLGINFFLIPDHILDGGIIGIGMIVNYIWGLKVGFTIICLSIPIFTLAWFFYRPYFYNSLHGLLISSLSIDVLQGLRAHHLPLEPAVSSIIGGALVGGGIGLMLRVHTSTGGTDLLAQMIADWCKVNVGFIILAMDAIVIGASGYLFSLETLLLSAITILSVGLVTMTFTSSRLLPETSS</sequence>
<dbReference type="Proteomes" id="UP000028868">
    <property type="component" value="Unassembled WGS sequence"/>
</dbReference>
<dbReference type="EMBL" id="CCDI010000002">
    <property type="protein sequence ID" value="CDQ23918.1"/>
    <property type="molecule type" value="Genomic_DNA"/>
</dbReference>
<dbReference type="InterPro" id="IPR003740">
    <property type="entry name" value="YitT"/>
</dbReference>
<proteinExistence type="predicted"/>
<reference evidence="8" key="1">
    <citation type="submission" date="2014-03" db="EMBL/GenBank/DDBJ databases">
        <authorList>
            <person name="Urmite Genomes U."/>
        </authorList>
    </citation>
    <scope>NUCLEOTIDE SEQUENCE [LARGE SCALE GENOMIC DNA]</scope>
    <source>
        <strain evidence="8">HD-03</strain>
    </source>
</reference>
<feature type="transmembrane region" description="Helical" evidence="6">
    <location>
        <begin position="144"/>
        <end position="165"/>
    </location>
</feature>
<dbReference type="InterPro" id="IPR051461">
    <property type="entry name" value="UPF0750_membrane"/>
</dbReference>
<keyword evidence="3 6" id="KW-0812">Transmembrane</keyword>
<keyword evidence="4 6" id="KW-1133">Transmembrane helix</keyword>
<evidence type="ECO:0000256" key="1">
    <source>
        <dbReference type="ARBA" id="ARBA00004651"/>
    </source>
</evidence>
<evidence type="ECO:0000256" key="3">
    <source>
        <dbReference type="ARBA" id="ARBA00022692"/>
    </source>
</evidence>
<evidence type="ECO:0000256" key="5">
    <source>
        <dbReference type="ARBA" id="ARBA00023136"/>
    </source>
</evidence>
<reference evidence="7 8" key="2">
    <citation type="submission" date="2014-05" db="EMBL/GenBank/DDBJ databases">
        <title>Draft genome sequence of Halobacillus karajensis HK-03.</title>
        <authorList>
            <person name="Khelaifia S."/>
            <person name="Croce O."/>
            <person name="Lagier J.C."/>
            <person name="Raoult D."/>
        </authorList>
    </citation>
    <scope>NUCLEOTIDE SEQUENCE [LARGE SCALE GENOMIC DNA]</scope>
    <source>
        <strain evidence="7 8">HD-03</strain>
    </source>
</reference>
<comment type="subcellular location">
    <subcellularLocation>
        <location evidence="1">Cell membrane</location>
        <topology evidence="1">Multi-pass membrane protein</topology>
    </subcellularLocation>
</comment>
<name>A0A024P559_9BACI</name>
<protein>
    <recommendedName>
        <fullName evidence="9">BCR, YitT family</fullName>
    </recommendedName>
</protein>
<dbReference type="PANTHER" id="PTHR33545">
    <property type="entry name" value="UPF0750 MEMBRANE PROTEIN YITT-RELATED"/>
    <property type="match status" value="1"/>
</dbReference>
<organism evidence="7 8">
    <name type="scientific">Halobacillus karajensis</name>
    <dbReference type="NCBI Taxonomy" id="195088"/>
    <lineage>
        <taxon>Bacteria</taxon>
        <taxon>Bacillati</taxon>
        <taxon>Bacillota</taxon>
        <taxon>Bacilli</taxon>
        <taxon>Bacillales</taxon>
        <taxon>Bacillaceae</taxon>
        <taxon>Halobacillus</taxon>
    </lineage>
</organism>
<feature type="transmembrane region" description="Helical" evidence="6">
    <location>
        <begin position="104"/>
        <end position="124"/>
    </location>
</feature>
<keyword evidence="8" id="KW-1185">Reference proteome</keyword>